<feature type="region of interest" description="Disordered" evidence="5">
    <location>
        <begin position="225"/>
        <end position="248"/>
    </location>
</feature>
<keyword evidence="1" id="KW-0479">Metal-binding</keyword>
<feature type="region of interest" description="Disordered" evidence="5">
    <location>
        <begin position="1"/>
        <end position="64"/>
    </location>
</feature>
<dbReference type="GO" id="GO:0008270">
    <property type="term" value="F:zinc ion binding"/>
    <property type="evidence" value="ECO:0007669"/>
    <property type="project" value="UniProtKB-KW"/>
</dbReference>
<evidence type="ECO:0000313" key="8">
    <source>
        <dbReference type="Proteomes" id="UP001530400"/>
    </source>
</evidence>
<feature type="domain" description="RING-type" evidence="6">
    <location>
        <begin position="71"/>
        <end position="131"/>
    </location>
</feature>
<evidence type="ECO:0000256" key="5">
    <source>
        <dbReference type="SAM" id="MobiDB-lite"/>
    </source>
</evidence>
<evidence type="ECO:0000259" key="6">
    <source>
        <dbReference type="PROSITE" id="PS50089"/>
    </source>
</evidence>
<organism evidence="7 8">
    <name type="scientific">Cyclotella atomus</name>
    <dbReference type="NCBI Taxonomy" id="382360"/>
    <lineage>
        <taxon>Eukaryota</taxon>
        <taxon>Sar</taxon>
        <taxon>Stramenopiles</taxon>
        <taxon>Ochrophyta</taxon>
        <taxon>Bacillariophyta</taxon>
        <taxon>Coscinodiscophyceae</taxon>
        <taxon>Thalassiosirophycidae</taxon>
        <taxon>Stephanodiscales</taxon>
        <taxon>Stephanodiscaceae</taxon>
        <taxon>Cyclotella</taxon>
    </lineage>
</organism>
<dbReference type="InterPro" id="IPR013083">
    <property type="entry name" value="Znf_RING/FYVE/PHD"/>
</dbReference>
<dbReference type="Pfam" id="PF17123">
    <property type="entry name" value="zf-RING_11"/>
    <property type="match status" value="1"/>
</dbReference>
<dbReference type="PANTHER" id="PTHR45969">
    <property type="entry name" value="RING ZINC FINGER PROTEIN-RELATED"/>
    <property type="match status" value="1"/>
</dbReference>
<evidence type="ECO:0000256" key="3">
    <source>
        <dbReference type="ARBA" id="ARBA00022833"/>
    </source>
</evidence>
<comment type="caution">
    <text evidence="7">The sequence shown here is derived from an EMBL/GenBank/DDBJ whole genome shotgun (WGS) entry which is preliminary data.</text>
</comment>
<feature type="compositionally biased region" description="Basic and acidic residues" evidence="5">
    <location>
        <begin position="1"/>
        <end position="12"/>
    </location>
</feature>
<keyword evidence="8" id="KW-1185">Reference proteome</keyword>
<sequence>MGRSRGEGEVAHVDSAGTREGSDLCGGQDSASPKPLTAAQNKTTMSTDSTTNQTKPPSHDFPENEQYEEECVICLEELCKNEEWGRCTPCNHAFHKKCWWNWENSHHERIERARRRGEETNNEGPKCCLCNTVVKQFVDGQGEPAHNPEPFVADEEEDKGFFDWFFRRGRGGNDSESAENGPNNMNGAMEFLERMAQQGGSVMGLDASVLLDQLRFGGGIGMNFPHGANNSPNRNSNNRGNGNNSSGFDFGRMFQEWGGAGPFGGARPFAGRSTNATNDGPFNQILPDTPVVIQDLVNSPHLNGQRGKVNQYNQQTERYLIKLDSNNVTIALKPENILQVLTIKILGLVSQPLFNGKEGTIVSYNKDRNRYVVRVSLPNETKEISIKAQNIRIPDLSRVRLEGLENQPQWNGRYGTIMKWEDGRYEVKISHTYSVRVKVENVRL</sequence>
<protein>
    <recommendedName>
        <fullName evidence="6">RING-type domain-containing protein</fullName>
    </recommendedName>
</protein>
<reference evidence="7 8" key="1">
    <citation type="submission" date="2024-10" db="EMBL/GenBank/DDBJ databases">
        <title>Updated reference genomes for cyclostephanoid diatoms.</title>
        <authorList>
            <person name="Roberts W.R."/>
            <person name="Alverson A.J."/>
        </authorList>
    </citation>
    <scope>NUCLEOTIDE SEQUENCE [LARGE SCALE GENOMIC DNA]</scope>
    <source>
        <strain evidence="7 8">AJA010-31</strain>
    </source>
</reference>
<proteinExistence type="predicted"/>
<name>A0ABD3Q8C4_9STRA</name>
<feature type="compositionally biased region" description="Low complexity" evidence="5">
    <location>
        <begin position="40"/>
        <end position="55"/>
    </location>
</feature>
<feature type="compositionally biased region" description="Low complexity" evidence="5">
    <location>
        <begin position="227"/>
        <end position="247"/>
    </location>
</feature>
<evidence type="ECO:0000313" key="7">
    <source>
        <dbReference type="EMBL" id="KAL3796219.1"/>
    </source>
</evidence>
<feature type="region of interest" description="Disordered" evidence="5">
    <location>
        <begin position="264"/>
        <end position="283"/>
    </location>
</feature>
<dbReference type="PROSITE" id="PS50089">
    <property type="entry name" value="ZF_RING_2"/>
    <property type="match status" value="1"/>
</dbReference>
<dbReference type="InterPro" id="IPR001841">
    <property type="entry name" value="Znf_RING"/>
</dbReference>
<evidence type="ECO:0000256" key="1">
    <source>
        <dbReference type="ARBA" id="ARBA00022723"/>
    </source>
</evidence>
<dbReference type="SMART" id="SM00184">
    <property type="entry name" value="RING"/>
    <property type="match status" value="1"/>
</dbReference>
<evidence type="ECO:0000256" key="4">
    <source>
        <dbReference type="PROSITE-ProRule" id="PRU00175"/>
    </source>
</evidence>
<gene>
    <name evidence="7" type="ORF">ACHAWO_010499</name>
</gene>
<dbReference type="Gene3D" id="3.30.40.10">
    <property type="entry name" value="Zinc/RING finger domain, C3HC4 (zinc finger)"/>
    <property type="match status" value="1"/>
</dbReference>
<dbReference type="SUPFAM" id="SSF57850">
    <property type="entry name" value="RING/U-box"/>
    <property type="match status" value="1"/>
</dbReference>
<keyword evidence="3" id="KW-0862">Zinc</keyword>
<dbReference type="PANTHER" id="PTHR45969:SF69">
    <property type="entry name" value="FINGER DOMAIN PROTEIN, PUTATIVE (AFU_ORTHOLOGUE AFUA_3G12190)-RELATED"/>
    <property type="match status" value="1"/>
</dbReference>
<dbReference type="EMBL" id="JALLPJ020000299">
    <property type="protein sequence ID" value="KAL3796219.1"/>
    <property type="molecule type" value="Genomic_DNA"/>
</dbReference>
<evidence type="ECO:0000256" key="2">
    <source>
        <dbReference type="ARBA" id="ARBA00022771"/>
    </source>
</evidence>
<keyword evidence="2 4" id="KW-0863">Zinc-finger</keyword>
<dbReference type="AlphaFoldDB" id="A0ABD3Q8C4"/>
<dbReference type="Proteomes" id="UP001530400">
    <property type="component" value="Unassembled WGS sequence"/>
</dbReference>
<accession>A0ABD3Q8C4</accession>